<gene>
    <name evidence="3" type="ORF">GMA64_09055</name>
</gene>
<dbReference type="InterPro" id="IPR004995">
    <property type="entry name" value="Spore_Ger"/>
</dbReference>
<dbReference type="InterPro" id="IPR050768">
    <property type="entry name" value="UPF0353/GerABKA_families"/>
</dbReference>
<evidence type="ECO:0000256" key="2">
    <source>
        <dbReference type="ARBA" id="ARBA00023136"/>
    </source>
</evidence>
<dbReference type="GO" id="GO:0016020">
    <property type="term" value="C:membrane"/>
    <property type="evidence" value="ECO:0007669"/>
    <property type="project" value="InterPro"/>
</dbReference>
<comment type="caution">
    <text evidence="3">The sequence shown here is derived from an EMBL/GenBank/DDBJ whole genome shotgun (WGS) entry which is preliminary data.</text>
</comment>
<accession>A0A6I3NBZ5</accession>
<evidence type="ECO:0000256" key="1">
    <source>
        <dbReference type="ARBA" id="ARBA00005278"/>
    </source>
</evidence>
<dbReference type="RefSeq" id="WP_129821493.1">
    <property type="nucleotide sequence ID" value="NZ_RCYV01000010.1"/>
</dbReference>
<dbReference type="EMBL" id="WMQV01000020">
    <property type="protein sequence ID" value="MTL94672.1"/>
    <property type="molecule type" value="Genomic_DNA"/>
</dbReference>
<dbReference type="PANTHER" id="PTHR22550">
    <property type="entry name" value="SPORE GERMINATION PROTEIN"/>
    <property type="match status" value="1"/>
</dbReference>
<dbReference type="GO" id="GO:0009847">
    <property type="term" value="P:spore germination"/>
    <property type="evidence" value="ECO:0007669"/>
    <property type="project" value="InterPro"/>
</dbReference>
<organism evidence="3">
    <name type="scientific">Turicibacter sanguinis</name>
    <dbReference type="NCBI Taxonomy" id="154288"/>
    <lineage>
        <taxon>Bacteria</taxon>
        <taxon>Bacillati</taxon>
        <taxon>Bacillota</taxon>
        <taxon>Erysipelotrichia</taxon>
        <taxon>Erysipelotrichales</taxon>
        <taxon>Turicibacteraceae</taxon>
        <taxon>Turicibacter</taxon>
    </lineage>
</organism>
<dbReference type="AlphaFoldDB" id="A0A6I3NBZ5"/>
<dbReference type="PIRSF" id="PIRSF005690">
    <property type="entry name" value="GerBA"/>
    <property type="match status" value="1"/>
</dbReference>
<dbReference type="PANTHER" id="PTHR22550:SF5">
    <property type="entry name" value="LEUCINE ZIPPER PROTEIN 4"/>
    <property type="match status" value="1"/>
</dbReference>
<dbReference type="Pfam" id="PF03323">
    <property type="entry name" value="GerA"/>
    <property type="match status" value="1"/>
</dbReference>
<reference evidence="3" key="1">
    <citation type="journal article" date="2019" name="Nat. Med.">
        <title>A library of human gut bacterial isolates paired with longitudinal multiomics data enables mechanistic microbiome research.</title>
        <authorList>
            <person name="Poyet M."/>
            <person name="Groussin M."/>
            <person name="Gibbons S.M."/>
            <person name="Avila-Pacheco J."/>
            <person name="Jiang X."/>
            <person name="Kearney S.M."/>
            <person name="Perrotta A.R."/>
            <person name="Berdy B."/>
            <person name="Zhao S."/>
            <person name="Lieberman T.D."/>
            <person name="Swanson P.K."/>
            <person name="Smith M."/>
            <person name="Roesemann S."/>
            <person name="Alexander J.E."/>
            <person name="Rich S.A."/>
            <person name="Livny J."/>
            <person name="Vlamakis H."/>
            <person name="Clish C."/>
            <person name="Bullock K."/>
            <person name="Deik A."/>
            <person name="Scott J."/>
            <person name="Pierce K.A."/>
            <person name="Xavier R.J."/>
            <person name="Alm E.J."/>
        </authorList>
    </citation>
    <scope>NUCLEOTIDE SEQUENCE</scope>
    <source>
        <strain evidence="3">BIOML-A179</strain>
    </source>
</reference>
<keyword evidence="2" id="KW-0472">Membrane</keyword>
<proteinExistence type="inferred from homology"/>
<protein>
    <submittedName>
        <fullName evidence="3">Spore germination protein</fullName>
    </submittedName>
</protein>
<evidence type="ECO:0000313" key="3">
    <source>
        <dbReference type="EMBL" id="MTL94672.1"/>
    </source>
</evidence>
<name>A0A6I3NBZ5_9FIRM</name>
<sequence length="525" mass="59345">MDIFRVFKGKKNTKAPEHQPKKIPLFKQIDKNTEKIKQDLGNANDLIVREFELKGVSGLKGIVLGIDGLIDSNQAEDFIVRVLMIDLSLVGDSGEKDRPLQTFKTIYQSRISMMSASCGEDYTDLYDKLLTGQIIVILDGVAQFMAFDCKGWQMRSITAPETEIATRGPKDSFVETIRVNTALVRRHIKDPRLRFDTYKVGRSSQTDVFVVYLEGVVNKEFVEIAKQRIEAIDISCITDSSQLMQLIEDHHWTVFPRLIETERPDKVTAAIVHGAIAIMVDNTPFQIIAPSYFPMMFQTADDYYNRPVIATFERLLRYLAFMIVILIPGLYIAISTYHQEMIPTVLLVTIIDQRSANPFPTIVETLIIMTLFEILREASVRKPKAIGDSMTIVGSLIIGQTLVQAGLVSSMVIIIGSLTAISSFILSNIRLNNAVRILSFVFMLLGAAFGLYGITLGFLALILHLCSLTTFNQPFMAPIAPFNLHDQEDQFIRLPLSWMKYRPKIFNSPDRVQHNLENPKREEEV</sequence>
<comment type="similarity">
    <text evidence="1">Belongs to the GerABKA family.</text>
</comment>